<reference evidence="1" key="1">
    <citation type="journal article" date="2015" name="Nature">
        <title>Complex archaea that bridge the gap between prokaryotes and eukaryotes.</title>
        <authorList>
            <person name="Spang A."/>
            <person name="Saw J.H."/>
            <person name="Jorgensen S.L."/>
            <person name="Zaremba-Niedzwiedzka K."/>
            <person name="Martijn J."/>
            <person name="Lind A.E."/>
            <person name="van Eijk R."/>
            <person name="Schleper C."/>
            <person name="Guy L."/>
            <person name="Ettema T.J."/>
        </authorList>
    </citation>
    <scope>NUCLEOTIDE SEQUENCE</scope>
</reference>
<protein>
    <submittedName>
        <fullName evidence="1">Uncharacterized protein</fullName>
    </submittedName>
</protein>
<accession>A0A0F9KGQ1</accession>
<comment type="caution">
    <text evidence="1">The sequence shown here is derived from an EMBL/GenBank/DDBJ whole genome shotgun (WGS) entry which is preliminary data.</text>
</comment>
<sequence>MKNIFNFKYKNLWKGRLGGFRIEYFTFTGNIGTKYMNISIVILNFRFTFIYSNSLGDFRDKIREVICHI</sequence>
<proteinExistence type="predicted"/>
<dbReference type="EMBL" id="LAZR01008074">
    <property type="protein sequence ID" value="KKM81123.1"/>
    <property type="molecule type" value="Genomic_DNA"/>
</dbReference>
<evidence type="ECO:0000313" key="1">
    <source>
        <dbReference type="EMBL" id="KKM81123.1"/>
    </source>
</evidence>
<organism evidence="1">
    <name type="scientific">marine sediment metagenome</name>
    <dbReference type="NCBI Taxonomy" id="412755"/>
    <lineage>
        <taxon>unclassified sequences</taxon>
        <taxon>metagenomes</taxon>
        <taxon>ecological metagenomes</taxon>
    </lineage>
</organism>
<name>A0A0F9KGQ1_9ZZZZ</name>
<gene>
    <name evidence="1" type="ORF">LCGC14_1332930</name>
</gene>
<dbReference type="AlphaFoldDB" id="A0A0F9KGQ1"/>